<dbReference type="PROSITE" id="PS51061">
    <property type="entry name" value="R3H"/>
    <property type="match status" value="1"/>
</dbReference>
<evidence type="ECO:0000313" key="4">
    <source>
        <dbReference type="EMBL" id="KAJ8657876.1"/>
    </source>
</evidence>
<feature type="compositionally biased region" description="Basic residues" evidence="1">
    <location>
        <begin position="266"/>
        <end position="278"/>
    </location>
</feature>
<feature type="compositionally biased region" description="Basic residues" evidence="1">
    <location>
        <begin position="567"/>
        <end position="582"/>
    </location>
</feature>
<feature type="compositionally biased region" description="Basic residues" evidence="1">
    <location>
        <begin position="1"/>
        <end position="28"/>
    </location>
</feature>
<dbReference type="EMBL" id="JARTCD010000028">
    <property type="protein sequence ID" value="KAJ8657876.1"/>
    <property type="molecule type" value="Genomic_DNA"/>
</dbReference>
<dbReference type="InterPro" id="IPR051189">
    <property type="entry name" value="Splicing_assoc_domain"/>
</dbReference>
<gene>
    <name evidence="4" type="ORF">O0I10_006404</name>
</gene>
<feature type="compositionally biased region" description="Low complexity" evidence="1">
    <location>
        <begin position="281"/>
        <end position="290"/>
    </location>
</feature>
<protein>
    <recommendedName>
        <fullName evidence="6">Protein SQS1</fullName>
    </recommendedName>
</protein>
<feature type="domain" description="G-patch" evidence="2">
    <location>
        <begin position="610"/>
        <end position="653"/>
    </location>
</feature>
<sequence length="653" mass="73167">MPKRSGGNRRGSHRGRGRGRGGHNRGGGRGRGGGGHGRNRHLIPSSYGFVYEPGKHNTFSDDDYEDDFPVFAQFGAVDDPNDDGFSKRRKRKGATNTQRAPLLGDDGLEFQPSRGNRGYGRSVAFTRATTFVQQEDDNNGMMDNDEDHVVSTTTTTTNTNDNSNVPSTSNDSNIIVSSSGEEENNVEATGSSLGFYFDSTPSKVVLNDDDDDDENLYDYNDSIPFNNISTTSNSKVFIRETRNGVTVDTPVDGPDRNHNNNGNNKRNNRKQKRQKKKIIPGDDIYIGSDSDSSDNGEYEHLFTSKQDDDIAAMRDYIENIQLDEDDEAAMRAFANGDVNSNYDNLPYDDESDDQDSIRNGGFHYISSDESLEEIDEDAFNRTAPHHRMMDTDDDDFLEEIDEETFRTSLLNAMDDVPPSLHAGMRNRIHYNEKRAKKISKKEKRLEKQNQKGKKKDQQQTISIDMRKIDQRIQQFIKDESLSSYQFAPMSKMCRRQIHLLASAYNIKTESYGTGAQRMPLLQKTTNTQLLDDRRSIERFLQEAQATIDARSSILRKNRQMDPEPVGKGKKKGGKKGKQKGKKERQQDPDRPSSKPAHNSVVGAGADPINESNIGHRMLAAMGWKHGDSLGTNNEGIAAPIEVVIRKKRVGLGS</sequence>
<dbReference type="InterPro" id="IPR036867">
    <property type="entry name" value="R3H_dom_sf"/>
</dbReference>
<organism evidence="4 5">
    <name type="scientific">Lichtheimia ornata</name>
    <dbReference type="NCBI Taxonomy" id="688661"/>
    <lineage>
        <taxon>Eukaryota</taxon>
        <taxon>Fungi</taxon>
        <taxon>Fungi incertae sedis</taxon>
        <taxon>Mucoromycota</taxon>
        <taxon>Mucoromycotina</taxon>
        <taxon>Mucoromycetes</taxon>
        <taxon>Mucorales</taxon>
        <taxon>Lichtheimiaceae</taxon>
        <taxon>Lichtheimia</taxon>
    </lineage>
</organism>
<reference evidence="4 5" key="1">
    <citation type="submission" date="2023-03" db="EMBL/GenBank/DDBJ databases">
        <title>Genome sequence of Lichtheimia ornata CBS 291.66.</title>
        <authorList>
            <person name="Mohabir J.T."/>
            <person name="Shea T.P."/>
            <person name="Kurbessoian T."/>
            <person name="Berby B."/>
            <person name="Fontaine J."/>
            <person name="Livny J."/>
            <person name="Gnirke A."/>
            <person name="Stajich J.E."/>
            <person name="Cuomo C.A."/>
        </authorList>
    </citation>
    <scope>NUCLEOTIDE SEQUENCE [LARGE SCALE GENOMIC DNA]</scope>
    <source>
        <strain evidence="4">CBS 291.66</strain>
    </source>
</reference>
<feature type="region of interest" description="Disordered" evidence="1">
    <location>
        <begin position="74"/>
        <end position="115"/>
    </location>
</feature>
<dbReference type="CDD" id="cd02325">
    <property type="entry name" value="R3H"/>
    <property type="match status" value="1"/>
</dbReference>
<dbReference type="GO" id="GO:0003676">
    <property type="term" value="F:nucleic acid binding"/>
    <property type="evidence" value="ECO:0007669"/>
    <property type="project" value="UniProtKB-UniRule"/>
</dbReference>
<dbReference type="SUPFAM" id="SSF82708">
    <property type="entry name" value="R3H domain"/>
    <property type="match status" value="1"/>
</dbReference>
<dbReference type="GeneID" id="83213815"/>
<proteinExistence type="predicted"/>
<feature type="compositionally biased region" description="Basic and acidic residues" evidence="1">
    <location>
        <begin position="583"/>
        <end position="592"/>
    </location>
</feature>
<feature type="compositionally biased region" description="Low complexity" evidence="1">
    <location>
        <begin position="151"/>
        <end position="179"/>
    </location>
</feature>
<evidence type="ECO:0000256" key="1">
    <source>
        <dbReference type="SAM" id="MobiDB-lite"/>
    </source>
</evidence>
<accession>A0AAD7XYT8</accession>
<evidence type="ECO:0000259" key="3">
    <source>
        <dbReference type="PROSITE" id="PS51061"/>
    </source>
</evidence>
<dbReference type="AlphaFoldDB" id="A0AAD7XYT8"/>
<feature type="region of interest" description="Disordered" evidence="1">
    <location>
        <begin position="432"/>
        <end position="459"/>
    </location>
</feature>
<evidence type="ECO:0000313" key="5">
    <source>
        <dbReference type="Proteomes" id="UP001234581"/>
    </source>
</evidence>
<keyword evidence="5" id="KW-1185">Reference proteome</keyword>
<dbReference type="InterPro" id="IPR000467">
    <property type="entry name" value="G_patch_dom"/>
</dbReference>
<dbReference type="SMART" id="SM00393">
    <property type="entry name" value="R3H"/>
    <property type="match status" value="1"/>
</dbReference>
<evidence type="ECO:0000259" key="2">
    <source>
        <dbReference type="PROSITE" id="PS50174"/>
    </source>
</evidence>
<dbReference type="PROSITE" id="PS50174">
    <property type="entry name" value="G_PATCH"/>
    <property type="match status" value="1"/>
</dbReference>
<evidence type="ECO:0008006" key="6">
    <source>
        <dbReference type="Google" id="ProtNLM"/>
    </source>
</evidence>
<feature type="domain" description="R3H" evidence="3">
    <location>
        <begin position="462"/>
        <end position="525"/>
    </location>
</feature>
<dbReference type="Proteomes" id="UP001234581">
    <property type="component" value="Unassembled WGS sequence"/>
</dbReference>
<feature type="compositionally biased region" description="Basic residues" evidence="1">
    <location>
        <begin position="432"/>
        <end position="442"/>
    </location>
</feature>
<feature type="region of interest" description="Disordered" evidence="1">
    <location>
        <begin position="151"/>
        <end position="186"/>
    </location>
</feature>
<feature type="region of interest" description="Disordered" evidence="1">
    <location>
        <begin position="550"/>
        <end position="610"/>
    </location>
</feature>
<comment type="caution">
    <text evidence="4">The sequence shown here is derived from an EMBL/GenBank/DDBJ whole genome shotgun (WGS) entry which is preliminary data.</text>
</comment>
<dbReference type="RefSeq" id="XP_058342789.1">
    <property type="nucleotide sequence ID" value="XM_058486432.1"/>
</dbReference>
<dbReference type="Pfam" id="PF01424">
    <property type="entry name" value="R3H"/>
    <property type="match status" value="1"/>
</dbReference>
<feature type="region of interest" description="Disordered" evidence="1">
    <location>
        <begin position="1"/>
        <end position="48"/>
    </location>
</feature>
<dbReference type="InterPro" id="IPR001374">
    <property type="entry name" value="R3H_dom"/>
</dbReference>
<dbReference type="PANTHER" id="PTHR14195">
    <property type="entry name" value="G PATCH DOMAIN CONTAINING PROTEIN 2"/>
    <property type="match status" value="1"/>
</dbReference>
<dbReference type="Pfam" id="PF01585">
    <property type="entry name" value="G-patch"/>
    <property type="match status" value="1"/>
</dbReference>
<dbReference type="Gene3D" id="3.30.1370.50">
    <property type="entry name" value="R3H-like domain"/>
    <property type="match status" value="1"/>
</dbReference>
<feature type="region of interest" description="Disordered" evidence="1">
    <location>
        <begin position="245"/>
        <end position="294"/>
    </location>
</feature>
<name>A0AAD7XYT8_9FUNG</name>
<dbReference type="SMART" id="SM00443">
    <property type="entry name" value="G_patch"/>
    <property type="match status" value="1"/>
</dbReference>